<evidence type="ECO:0000256" key="1">
    <source>
        <dbReference type="SAM" id="MobiDB-lite"/>
    </source>
</evidence>
<gene>
    <name evidence="2" type="ORF">CR513_29506</name>
</gene>
<evidence type="ECO:0000313" key="2">
    <source>
        <dbReference type="EMBL" id="RDX88847.1"/>
    </source>
</evidence>
<evidence type="ECO:0000313" key="3">
    <source>
        <dbReference type="Proteomes" id="UP000257109"/>
    </source>
</evidence>
<feature type="region of interest" description="Disordered" evidence="1">
    <location>
        <begin position="1"/>
        <end position="30"/>
    </location>
</feature>
<dbReference type="AlphaFoldDB" id="A0A371GE71"/>
<dbReference type="EMBL" id="QJKJ01005825">
    <property type="protein sequence ID" value="RDX88847.1"/>
    <property type="molecule type" value="Genomic_DNA"/>
</dbReference>
<accession>A0A371GE71</accession>
<feature type="non-terminal residue" evidence="2">
    <location>
        <position position="1"/>
    </location>
</feature>
<protein>
    <submittedName>
        <fullName evidence="2">Uncharacterized protein</fullName>
    </submittedName>
</protein>
<name>A0A371GE71_MUCPR</name>
<feature type="compositionally biased region" description="Basic and acidic residues" evidence="1">
    <location>
        <begin position="11"/>
        <end position="30"/>
    </location>
</feature>
<reference evidence="2" key="1">
    <citation type="submission" date="2018-05" db="EMBL/GenBank/DDBJ databases">
        <title>Draft genome of Mucuna pruriens seed.</title>
        <authorList>
            <person name="Nnadi N.E."/>
            <person name="Vos R."/>
            <person name="Hasami M.H."/>
            <person name="Devisetty U.K."/>
            <person name="Aguiy J.C."/>
        </authorList>
    </citation>
    <scope>NUCLEOTIDE SEQUENCE [LARGE SCALE GENOMIC DNA]</scope>
    <source>
        <strain evidence="2">JCA_2017</strain>
    </source>
</reference>
<sequence>MEQSHQQGGENDGRTRAVIKKRETKGSSLREERDTLTLTIFMKKRRCWQRPYVEKNRQNHMVSIQESVVGVIPKCFIRGPI</sequence>
<organism evidence="2 3">
    <name type="scientific">Mucuna pruriens</name>
    <name type="common">Velvet bean</name>
    <name type="synonym">Dolichos pruriens</name>
    <dbReference type="NCBI Taxonomy" id="157652"/>
    <lineage>
        <taxon>Eukaryota</taxon>
        <taxon>Viridiplantae</taxon>
        <taxon>Streptophyta</taxon>
        <taxon>Embryophyta</taxon>
        <taxon>Tracheophyta</taxon>
        <taxon>Spermatophyta</taxon>
        <taxon>Magnoliopsida</taxon>
        <taxon>eudicotyledons</taxon>
        <taxon>Gunneridae</taxon>
        <taxon>Pentapetalae</taxon>
        <taxon>rosids</taxon>
        <taxon>fabids</taxon>
        <taxon>Fabales</taxon>
        <taxon>Fabaceae</taxon>
        <taxon>Papilionoideae</taxon>
        <taxon>50 kb inversion clade</taxon>
        <taxon>NPAAA clade</taxon>
        <taxon>indigoferoid/millettioid clade</taxon>
        <taxon>Phaseoleae</taxon>
        <taxon>Mucuna</taxon>
    </lineage>
</organism>
<proteinExistence type="predicted"/>
<comment type="caution">
    <text evidence="2">The sequence shown here is derived from an EMBL/GenBank/DDBJ whole genome shotgun (WGS) entry which is preliminary data.</text>
</comment>
<keyword evidence="3" id="KW-1185">Reference proteome</keyword>
<dbReference type="Proteomes" id="UP000257109">
    <property type="component" value="Unassembled WGS sequence"/>
</dbReference>